<reference evidence="9" key="2">
    <citation type="journal article" date="2021" name="PeerJ">
        <title>Extensive microbial diversity within the chicken gut microbiome revealed by metagenomics and culture.</title>
        <authorList>
            <person name="Gilroy R."/>
            <person name="Ravi A."/>
            <person name="Getino M."/>
            <person name="Pursley I."/>
            <person name="Horton D.L."/>
            <person name="Alikhan N.F."/>
            <person name="Baker D."/>
            <person name="Gharbi K."/>
            <person name="Hall N."/>
            <person name="Watson M."/>
            <person name="Adriaenssens E.M."/>
            <person name="Foster-Nyarko E."/>
            <person name="Jarju S."/>
            <person name="Secka A."/>
            <person name="Antonio M."/>
            <person name="Oren A."/>
            <person name="Chaudhuri R.R."/>
            <person name="La Ragione R."/>
            <person name="Hildebrand F."/>
            <person name="Pallen M.J."/>
        </authorList>
    </citation>
    <scope>NUCLEOTIDE SEQUENCE</scope>
    <source>
        <strain evidence="9">21143</strain>
    </source>
</reference>
<organism evidence="9 10">
    <name type="scientific">Candidatus Caccoplasma intestinavium</name>
    <dbReference type="NCBI Taxonomy" id="2840716"/>
    <lineage>
        <taxon>Bacteria</taxon>
        <taxon>Pseudomonadati</taxon>
        <taxon>Bacteroidota</taxon>
        <taxon>Bacteroidia</taxon>
        <taxon>Bacteroidales</taxon>
        <taxon>Bacteroidaceae</taxon>
        <taxon>Bacteroidaceae incertae sedis</taxon>
        <taxon>Candidatus Caccoplasma</taxon>
    </lineage>
</organism>
<protein>
    <submittedName>
        <fullName evidence="9">Radical SAM protein</fullName>
    </submittedName>
</protein>
<dbReference type="InterPro" id="IPR007197">
    <property type="entry name" value="rSAM"/>
</dbReference>
<evidence type="ECO:0000256" key="4">
    <source>
        <dbReference type="ARBA" id="ARBA00022723"/>
    </source>
</evidence>
<sequence>MRKSSYMTDVKVDGSNDHMLIHGYTGAIDLVNDKIVSFINSHDTFTESEFPYSAKTWSALIQRGYITEKAEQEEYDYVAYMADILFRRDMLLKKGFTFVITYDCNFRCPYCFEKGVGRDKMVFTPEMVDKAFEAIFYIEPNEKYFFKNITLYGGEPLLVQNRKIISYIIDRGKRLGFTFSAITNGYDLVAYEDLLSPDGIAFLQITVDGVRDHHNSRRIHCQGFPTFDRILDNIGLALKRGVRVSVRVNTDRENIEDLKELQAIFERLQYVENPLFSMNSALLVDYSESETDNTYHYLTQREFIQKHSVSKSQFEYQDYGVFDKLYQAIMRKKPLSFHPIFCRAQTGSFVFDPYGNIYPCWEVVGRPEHCIGHYASAGGVSWSQEPLDNWHKAHISEIQACTVCKYALLCGCGCPAHNLKRHHCLRMEDIVRYAVNKAYADLQLNN</sequence>
<dbReference type="Proteomes" id="UP000886722">
    <property type="component" value="Unassembled WGS sequence"/>
</dbReference>
<evidence type="ECO:0000256" key="3">
    <source>
        <dbReference type="ARBA" id="ARBA00022691"/>
    </source>
</evidence>
<keyword evidence="3" id="KW-0949">S-adenosyl-L-methionine</keyword>
<keyword evidence="6" id="KW-0411">Iron-sulfur</keyword>
<keyword evidence="4" id="KW-0479">Metal-binding</keyword>
<dbReference type="AlphaFoldDB" id="A0A9D1KCS8"/>
<reference evidence="9" key="1">
    <citation type="submission" date="2020-10" db="EMBL/GenBank/DDBJ databases">
        <authorList>
            <person name="Gilroy R."/>
        </authorList>
    </citation>
    <scope>NUCLEOTIDE SEQUENCE</scope>
    <source>
        <strain evidence="9">21143</strain>
    </source>
</reference>
<dbReference type="InterPro" id="IPR023885">
    <property type="entry name" value="4Fe4S-binding_SPASM_dom"/>
</dbReference>
<evidence type="ECO:0000256" key="1">
    <source>
        <dbReference type="ARBA" id="ARBA00001966"/>
    </source>
</evidence>
<evidence type="ECO:0000256" key="6">
    <source>
        <dbReference type="ARBA" id="ARBA00023014"/>
    </source>
</evidence>
<dbReference type="InterPro" id="IPR000385">
    <property type="entry name" value="MoaA_NifB_PqqE_Fe-S-bd_CS"/>
</dbReference>
<dbReference type="GO" id="GO:0051539">
    <property type="term" value="F:4 iron, 4 sulfur cluster binding"/>
    <property type="evidence" value="ECO:0007669"/>
    <property type="project" value="UniProtKB-KW"/>
</dbReference>
<dbReference type="PROSITE" id="PS51918">
    <property type="entry name" value="RADICAL_SAM"/>
    <property type="match status" value="1"/>
</dbReference>
<dbReference type="PANTHER" id="PTHR43273:SF3">
    <property type="entry name" value="ANAEROBIC SULFATASE-MATURATING ENZYME HOMOLOG ASLB-RELATED"/>
    <property type="match status" value="1"/>
</dbReference>
<feature type="domain" description="Radical SAM core" evidence="8">
    <location>
        <begin position="90"/>
        <end position="310"/>
    </location>
</feature>
<dbReference type="PANTHER" id="PTHR43273">
    <property type="entry name" value="ANAEROBIC SULFATASE-MATURATING ENZYME HOMOLOG ASLB-RELATED"/>
    <property type="match status" value="1"/>
</dbReference>
<dbReference type="Gene3D" id="3.20.20.70">
    <property type="entry name" value="Aldolase class I"/>
    <property type="match status" value="1"/>
</dbReference>
<comment type="cofactor">
    <cofactor evidence="1">
        <name>[4Fe-4S] cluster</name>
        <dbReference type="ChEBI" id="CHEBI:49883"/>
    </cofactor>
</comment>
<name>A0A9D1KCS8_9BACT</name>
<dbReference type="CDD" id="cd01335">
    <property type="entry name" value="Radical_SAM"/>
    <property type="match status" value="1"/>
</dbReference>
<dbReference type="InterPro" id="IPR023867">
    <property type="entry name" value="Sulphatase_maturase_rSAM"/>
</dbReference>
<comment type="caution">
    <text evidence="9">The sequence shown here is derived from an EMBL/GenBank/DDBJ whole genome shotgun (WGS) entry which is preliminary data.</text>
</comment>
<dbReference type="NCBIfam" id="TIGR04085">
    <property type="entry name" value="rSAM_more_4Fe4S"/>
    <property type="match status" value="1"/>
</dbReference>
<accession>A0A9D1KCS8</accession>
<dbReference type="SFLD" id="SFLDS00029">
    <property type="entry name" value="Radical_SAM"/>
    <property type="match status" value="1"/>
</dbReference>
<keyword evidence="5" id="KW-0408">Iron</keyword>
<dbReference type="SFLD" id="SFLDG01067">
    <property type="entry name" value="SPASM/twitch_domain_containing"/>
    <property type="match status" value="1"/>
</dbReference>
<evidence type="ECO:0000313" key="10">
    <source>
        <dbReference type="Proteomes" id="UP000886722"/>
    </source>
</evidence>
<dbReference type="Pfam" id="PF04055">
    <property type="entry name" value="Radical_SAM"/>
    <property type="match status" value="1"/>
</dbReference>
<dbReference type="GO" id="GO:0016491">
    <property type="term" value="F:oxidoreductase activity"/>
    <property type="evidence" value="ECO:0007669"/>
    <property type="project" value="InterPro"/>
</dbReference>
<proteinExistence type="inferred from homology"/>
<evidence type="ECO:0000313" key="9">
    <source>
        <dbReference type="EMBL" id="HIT39025.1"/>
    </source>
</evidence>
<evidence type="ECO:0000259" key="8">
    <source>
        <dbReference type="PROSITE" id="PS51918"/>
    </source>
</evidence>
<evidence type="ECO:0000256" key="5">
    <source>
        <dbReference type="ARBA" id="ARBA00023004"/>
    </source>
</evidence>
<gene>
    <name evidence="9" type="ORF">IAD06_03155</name>
</gene>
<dbReference type="InterPro" id="IPR013785">
    <property type="entry name" value="Aldolase_TIM"/>
</dbReference>
<evidence type="ECO:0000256" key="2">
    <source>
        <dbReference type="ARBA" id="ARBA00022485"/>
    </source>
</evidence>
<comment type="similarity">
    <text evidence="7">Belongs to the radical SAM superfamily. Anaerobic sulfatase-maturating enzyme family.</text>
</comment>
<dbReference type="GO" id="GO:0046872">
    <property type="term" value="F:metal ion binding"/>
    <property type="evidence" value="ECO:0007669"/>
    <property type="project" value="UniProtKB-KW"/>
</dbReference>
<keyword evidence="2" id="KW-0004">4Fe-4S</keyword>
<dbReference type="PROSITE" id="PS01305">
    <property type="entry name" value="MOAA_NIFB_PQQE"/>
    <property type="match status" value="1"/>
</dbReference>
<dbReference type="InterPro" id="IPR058240">
    <property type="entry name" value="rSAM_sf"/>
</dbReference>
<dbReference type="SUPFAM" id="SSF102114">
    <property type="entry name" value="Radical SAM enzymes"/>
    <property type="match status" value="1"/>
</dbReference>
<evidence type="ECO:0000256" key="7">
    <source>
        <dbReference type="ARBA" id="ARBA00023601"/>
    </source>
</evidence>
<dbReference type="EMBL" id="DVKT01000022">
    <property type="protein sequence ID" value="HIT39025.1"/>
    <property type="molecule type" value="Genomic_DNA"/>
</dbReference>